<evidence type="ECO:0000256" key="1">
    <source>
        <dbReference type="SAM" id="Phobius"/>
    </source>
</evidence>
<dbReference type="EMBL" id="FUWG01000016">
    <property type="protein sequence ID" value="SJZ68189.1"/>
    <property type="molecule type" value="Genomic_DNA"/>
</dbReference>
<dbReference type="Proteomes" id="UP000190423">
    <property type="component" value="Unassembled WGS sequence"/>
</dbReference>
<feature type="transmembrane region" description="Helical" evidence="1">
    <location>
        <begin position="72"/>
        <end position="89"/>
    </location>
</feature>
<reference evidence="2 3" key="1">
    <citation type="submission" date="2017-02" db="EMBL/GenBank/DDBJ databases">
        <authorList>
            <person name="Peterson S.W."/>
        </authorList>
    </citation>
    <scope>NUCLEOTIDE SEQUENCE [LARGE SCALE GENOMIC DNA]</scope>
    <source>
        <strain evidence="2 3">ATCC BAA-908</strain>
    </source>
</reference>
<feature type="transmembrane region" description="Helical" evidence="1">
    <location>
        <begin position="48"/>
        <end position="66"/>
    </location>
</feature>
<keyword evidence="1" id="KW-1133">Transmembrane helix</keyword>
<keyword evidence="1" id="KW-0472">Membrane</keyword>
<accession>A0A1T4MM90</accession>
<organism evidence="2 3">
    <name type="scientific">Treponema porcinum</name>
    <dbReference type="NCBI Taxonomy" id="261392"/>
    <lineage>
        <taxon>Bacteria</taxon>
        <taxon>Pseudomonadati</taxon>
        <taxon>Spirochaetota</taxon>
        <taxon>Spirochaetia</taxon>
        <taxon>Spirochaetales</taxon>
        <taxon>Treponemataceae</taxon>
        <taxon>Treponema</taxon>
    </lineage>
</organism>
<gene>
    <name evidence="2" type="ORF">SAMN02745149_02040</name>
</gene>
<keyword evidence="1" id="KW-0812">Transmembrane</keyword>
<dbReference type="STRING" id="261392.SAMN02745149_02040"/>
<protein>
    <submittedName>
        <fullName evidence="2">Uncharacterized protein</fullName>
    </submittedName>
</protein>
<dbReference type="GeneID" id="78317312"/>
<dbReference type="AlphaFoldDB" id="A0A1T4MM90"/>
<keyword evidence="3" id="KW-1185">Reference proteome</keyword>
<evidence type="ECO:0000313" key="3">
    <source>
        <dbReference type="Proteomes" id="UP000190423"/>
    </source>
</evidence>
<sequence length="175" mass="19387">MTQKTLKTVIILCAAFIYIVILLTTPLRRTYILKKAGKQLLAVHNKQLLLPLLIMIFSGALIALLGFKDMSLSATVIICTVAILGAAMGTEETALFNKCGVYENGLIGGGHFLPLKEIYALPVLSYTEEEQQRQNERVLRVTTDKRGTITFVYDTPEECKAVIDTLLSITPDLKR</sequence>
<feature type="transmembrane region" description="Helical" evidence="1">
    <location>
        <begin position="6"/>
        <end position="27"/>
    </location>
</feature>
<evidence type="ECO:0000313" key="2">
    <source>
        <dbReference type="EMBL" id="SJZ68189.1"/>
    </source>
</evidence>
<dbReference type="RefSeq" id="WP_078933925.1">
    <property type="nucleotide sequence ID" value="NZ_FUWG01000016.1"/>
</dbReference>
<proteinExistence type="predicted"/>
<name>A0A1T4MM90_TREPO</name>